<dbReference type="Proteomes" id="UP000663827">
    <property type="component" value="Unassembled WGS sequence"/>
</dbReference>
<keyword evidence="3" id="KW-0805">Transcription regulation</keyword>
<accession>A0A8H3E4S3</accession>
<feature type="region of interest" description="Disordered" evidence="6">
    <location>
        <begin position="19"/>
        <end position="122"/>
    </location>
</feature>
<feature type="compositionally biased region" description="Low complexity" evidence="6">
    <location>
        <begin position="79"/>
        <end position="106"/>
    </location>
</feature>
<dbReference type="PROSITE" id="PS00463">
    <property type="entry name" value="ZN2_CY6_FUNGAL_1"/>
    <property type="match status" value="1"/>
</dbReference>
<name>A0A8H3E4S3_9AGAM</name>
<evidence type="ECO:0000256" key="5">
    <source>
        <dbReference type="ARBA" id="ARBA00023242"/>
    </source>
</evidence>
<dbReference type="GO" id="GO:0008270">
    <property type="term" value="F:zinc ion binding"/>
    <property type="evidence" value="ECO:0007669"/>
    <property type="project" value="InterPro"/>
</dbReference>
<keyword evidence="4" id="KW-0804">Transcription</keyword>
<protein>
    <recommendedName>
        <fullName evidence="7">Zn(2)-C6 fungal-type domain-containing protein</fullName>
    </recommendedName>
</protein>
<gene>
    <name evidence="8" type="ORF">RDB_LOCUS134166</name>
</gene>
<dbReference type="CDD" id="cd00067">
    <property type="entry name" value="GAL4"/>
    <property type="match status" value="1"/>
</dbReference>
<dbReference type="Pfam" id="PF00172">
    <property type="entry name" value="Zn_clus"/>
    <property type="match status" value="1"/>
</dbReference>
<keyword evidence="5" id="KW-0539">Nucleus</keyword>
<feature type="compositionally biased region" description="Polar residues" evidence="6">
    <location>
        <begin position="20"/>
        <end position="37"/>
    </location>
</feature>
<evidence type="ECO:0000313" key="9">
    <source>
        <dbReference type="Proteomes" id="UP000663827"/>
    </source>
</evidence>
<sequence>MLAHSLLTGVLYSRHHKNHLTSSQPLSDMSDPQTRIPSTEIAVQRRSRRTQPYPSSSSSVLCQETREAGPSTPSLTIPSIELSSALSSSVDNSSRTSSNSPASSPNDGMDALVPPSSGNVLQRGSACLTCRRRKLKCDAIKPACTSCARSGRSQTCTYDDGLPKSRVQILTSKVRDLEAKIRAMETARQTPLGDVLSLQALPIFMPANTPPGNPDDSNTSLHVSPTLNSEVWKSPTLGQNELLNLAASLAVADSAPLASQRNEMVDTLRRMTPWWELDEIPSGMQEHLINTFLARRWEPGIELDVPRLWSSLSQIETHQPHK</sequence>
<dbReference type="InterPro" id="IPR001138">
    <property type="entry name" value="Zn2Cys6_DnaBD"/>
</dbReference>
<dbReference type="SMART" id="SM00066">
    <property type="entry name" value="GAL4"/>
    <property type="match status" value="1"/>
</dbReference>
<feature type="domain" description="Zn(2)-C6 fungal-type" evidence="7">
    <location>
        <begin position="126"/>
        <end position="158"/>
    </location>
</feature>
<evidence type="ECO:0000313" key="8">
    <source>
        <dbReference type="EMBL" id="CAE7197187.1"/>
    </source>
</evidence>
<dbReference type="AlphaFoldDB" id="A0A8H3E4S3"/>
<evidence type="ECO:0000256" key="3">
    <source>
        <dbReference type="ARBA" id="ARBA00023015"/>
    </source>
</evidence>
<evidence type="ECO:0000259" key="7">
    <source>
        <dbReference type="PROSITE" id="PS50048"/>
    </source>
</evidence>
<comment type="subcellular location">
    <subcellularLocation>
        <location evidence="1">Nucleus</location>
    </subcellularLocation>
</comment>
<organism evidence="8 9">
    <name type="scientific">Rhizoctonia solani</name>
    <dbReference type="NCBI Taxonomy" id="456999"/>
    <lineage>
        <taxon>Eukaryota</taxon>
        <taxon>Fungi</taxon>
        <taxon>Dikarya</taxon>
        <taxon>Basidiomycota</taxon>
        <taxon>Agaricomycotina</taxon>
        <taxon>Agaricomycetes</taxon>
        <taxon>Cantharellales</taxon>
        <taxon>Ceratobasidiaceae</taxon>
        <taxon>Rhizoctonia</taxon>
    </lineage>
</organism>
<dbReference type="EMBL" id="CAJNJQ010003352">
    <property type="protein sequence ID" value="CAE7197187.1"/>
    <property type="molecule type" value="Genomic_DNA"/>
</dbReference>
<evidence type="ECO:0000256" key="2">
    <source>
        <dbReference type="ARBA" id="ARBA00022723"/>
    </source>
</evidence>
<evidence type="ECO:0000256" key="4">
    <source>
        <dbReference type="ARBA" id="ARBA00023163"/>
    </source>
</evidence>
<evidence type="ECO:0000256" key="6">
    <source>
        <dbReference type="SAM" id="MobiDB-lite"/>
    </source>
</evidence>
<dbReference type="PANTHER" id="PTHR47338">
    <property type="entry name" value="ZN(II)2CYS6 TRANSCRIPTION FACTOR (EUROFUNG)-RELATED"/>
    <property type="match status" value="1"/>
</dbReference>
<evidence type="ECO:0000256" key="1">
    <source>
        <dbReference type="ARBA" id="ARBA00004123"/>
    </source>
</evidence>
<dbReference type="InterPro" id="IPR050815">
    <property type="entry name" value="TF_fung"/>
</dbReference>
<dbReference type="GO" id="GO:0000981">
    <property type="term" value="F:DNA-binding transcription factor activity, RNA polymerase II-specific"/>
    <property type="evidence" value="ECO:0007669"/>
    <property type="project" value="InterPro"/>
</dbReference>
<proteinExistence type="predicted"/>
<dbReference type="InterPro" id="IPR036864">
    <property type="entry name" value="Zn2-C6_fun-type_DNA-bd_sf"/>
</dbReference>
<dbReference type="PANTHER" id="PTHR47338:SF29">
    <property type="entry name" value="ZN(2)-C6 FUNGAL-TYPE DOMAIN-CONTAINING PROTEIN"/>
    <property type="match status" value="1"/>
</dbReference>
<reference evidence="8" key="1">
    <citation type="submission" date="2021-01" db="EMBL/GenBank/DDBJ databases">
        <authorList>
            <person name="Kaushik A."/>
        </authorList>
    </citation>
    <scope>NUCLEOTIDE SEQUENCE</scope>
    <source>
        <strain evidence="8">AG5</strain>
    </source>
</reference>
<dbReference type="GO" id="GO:0005634">
    <property type="term" value="C:nucleus"/>
    <property type="evidence" value="ECO:0007669"/>
    <property type="project" value="UniProtKB-SubCell"/>
</dbReference>
<dbReference type="PROSITE" id="PS50048">
    <property type="entry name" value="ZN2_CY6_FUNGAL_2"/>
    <property type="match status" value="1"/>
</dbReference>
<feature type="compositionally biased region" description="Polar residues" evidence="6">
    <location>
        <begin position="50"/>
        <end position="62"/>
    </location>
</feature>
<comment type="caution">
    <text evidence="8">The sequence shown here is derived from an EMBL/GenBank/DDBJ whole genome shotgun (WGS) entry which is preliminary data.</text>
</comment>
<dbReference type="Gene3D" id="4.10.240.10">
    <property type="entry name" value="Zn(2)-C6 fungal-type DNA-binding domain"/>
    <property type="match status" value="1"/>
</dbReference>
<dbReference type="SUPFAM" id="SSF57701">
    <property type="entry name" value="Zn2/Cys6 DNA-binding domain"/>
    <property type="match status" value="1"/>
</dbReference>
<keyword evidence="2" id="KW-0479">Metal-binding</keyword>